<name>A0A414B7Z9_9FIRM</name>
<dbReference type="CDD" id="cd00188">
    <property type="entry name" value="TOPRIM"/>
    <property type="match status" value="1"/>
</dbReference>
<dbReference type="InterPro" id="IPR041487">
    <property type="entry name" value="HEPN/Toprim-NTD1"/>
</dbReference>
<protein>
    <recommendedName>
        <fullName evidence="1">HEPN/Toprim N-terminal domain-containing protein</fullName>
    </recommendedName>
</protein>
<organism evidence="2 3">
    <name type="scientific">Anaerobutyricum hallii</name>
    <dbReference type="NCBI Taxonomy" id="39488"/>
    <lineage>
        <taxon>Bacteria</taxon>
        <taxon>Bacillati</taxon>
        <taxon>Bacillota</taxon>
        <taxon>Clostridia</taxon>
        <taxon>Lachnospirales</taxon>
        <taxon>Lachnospiraceae</taxon>
        <taxon>Anaerobutyricum</taxon>
    </lineage>
</organism>
<dbReference type="RefSeq" id="WP_072521449.1">
    <property type="nucleotide sequence ID" value="NZ_CABJFJ010000003.1"/>
</dbReference>
<dbReference type="AlphaFoldDB" id="A0A414B7Z9"/>
<gene>
    <name evidence="2" type="ORF">DW833_03490</name>
</gene>
<dbReference type="EMBL" id="QSID01000003">
    <property type="protein sequence ID" value="RHC66918.1"/>
    <property type="molecule type" value="Genomic_DNA"/>
</dbReference>
<feature type="domain" description="HEPN/Toprim N-terminal" evidence="1">
    <location>
        <begin position="1"/>
        <end position="208"/>
    </location>
</feature>
<comment type="caution">
    <text evidence="2">The sequence shown here is derived from an EMBL/GenBank/DDBJ whole genome shotgun (WGS) entry which is preliminary data.</text>
</comment>
<keyword evidence="3" id="KW-1185">Reference proteome</keyword>
<proteinExistence type="predicted"/>
<accession>A0A414B7Z9</accession>
<evidence type="ECO:0000259" key="1">
    <source>
        <dbReference type="Pfam" id="PF18871"/>
    </source>
</evidence>
<evidence type="ECO:0000313" key="3">
    <source>
        <dbReference type="Proteomes" id="UP000284621"/>
    </source>
</evidence>
<dbReference type="Proteomes" id="UP000284621">
    <property type="component" value="Unassembled WGS sequence"/>
</dbReference>
<sequence>MGEIVGLCIGSYEFLSRKNTFGDLLSIFSQDDLTIEEVFDKELDESITRRYFTTTVNNAKMCLDVMGHTTLKAKSLFEYHKKNYLDYLEDDFDDEVDSDNIEREYTFENWARAVKKYSSILASDIYENGDYISLEKCRGENNSLCEKIVLDSLPHCKDDTYFGIDFYYLDEEIGSPWDVFRIILEAFKSEDIITLDYTNLFEGGWCDEVPEEKEYLVSKTVILTEGSTDARVISEAMKLLYPHMVKFYSFIDFSTYVVQGSTNYLTHYLKAFIAAGIRNRIIALYDNDSAGLSEIKVLKNIPIPSNVRIMHLPDLEMCLHYPTIGPGGSSIDNINGRACSIEMFLGKDILKKSGEYEPVRWKSYIDKVDAYQGEIVSKSEVLKQFKLKVKRSQDQLVLDEWEECDLLLREIFAAFEK</sequence>
<evidence type="ECO:0000313" key="2">
    <source>
        <dbReference type="EMBL" id="RHC66918.1"/>
    </source>
</evidence>
<dbReference type="Pfam" id="PF18871">
    <property type="entry name" value="HEPN_Toprim_N"/>
    <property type="match status" value="1"/>
</dbReference>
<reference evidence="2 3" key="1">
    <citation type="submission" date="2018-08" db="EMBL/GenBank/DDBJ databases">
        <title>A genome reference for cultivated species of the human gut microbiota.</title>
        <authorList>
            <person name="Zou Y."/>
            <person name="Xue W."/>
            <person name="Luo G."/>
        </authorList>
    </citation>
    <scope>NUCLEOTIDE SEQUENCE [LARGE SCALE GENOMIC DNA]</scope>
    <source>
        <strain evidence="2 3">AM34-3LB</strain>
    </source>
</reference>